<proteinExistence type="predicted"/>
<accession>A0ACB8U283</accession>
<sequence length="443" mass="48527">MSSRSTCVVLDTSRSLCCDQESSLPLDQPRISTTLLVISGTRRLVIRRQPDYEATIIAIKNAHTLPGLENVSFHLEAVVPEYGGEVCEITKDAWPELVSALSSVTIAIDNGSHQSTNPPVGGLARDQAFQVEVKTLTGKTITLECDPSDKVIAIKGKIQDKEGIPAVQQRLIFGGKQLYDNDLLSDHDIISGSVLHLVLRLRDGKPIIYIMAPGMLDDVSVSLSLIPGWSFSAIYPHAPVVCNNGNETIEWVVSTLPDGTLVDKKSGLRVSYLFWEAETYPAGLLTPAPSRPASPECQELDLFDFLCPMITPNDAVLLSIDHVAAYLDGALKALTLHTEARTSFITYWLPSLLKHKYVALKFVPHKSYESAAPMTVSPTPDVVTRVFMLFRGIEENDLADWEGARARAAADVSFWVEIIGVSVEKASDASLYRVLEWGGMEIH</sequence>
<comment type="caution">
    <text evidence="1">The sequence shown here is derived from an EMBL/GenBank/DDBJ whole genome shotgun (WGS) entry which is preliminary data.</text>
</comment>
<protein>
    <submittedName>
        <fullName evidence="1">Uncharacterized protein</fullName>
    </submittedName>
</protein>
<evidence type="ECO:0000313" key="2">
    <source>
        <dbReference type="Proteomes" id="UP001055072"/>
    </source>
</evidence>
<dbReference type="Proteomes" id="UP001055072">
    <property type="component" value="Unassembled WGS sequence"/>
</dbReference>
<dbReference type="EMBL" id="MU274914">
    <property type="protein sequence ID" value="KAI0088380.1"/>
    <property type="molecule type" value="Genomic_DNA"/>
</dbReference>
<gene>
    <name evidence="1" type="ORF">BDY19DRAFT_950615</name>
</gene>
<evidence type="ECO:0000313" key="1">
    <source>
        <dbReference type="EMBL" id="KAI0088380.1"/>
    </source>
</evidence>
<name>A0ACB8U283_9APHY</name>
<organism evidence="1 2">
    <name type="scientific">Irpex rosettiformis</name>
    <dbReference type="NCBI Taxonomy" id="378272"/>
    <lineage>
        <taxon>Eukaryota</taxon>
        <taxon>Fungi</taxon>
        <taxon>Dikarya</taxon>
        <taxon>Basidiomycota</taxon>
        <taxon>Agaricomycotina</taxon>
        <taxon>Agaricomycetes</taxon>
        <taxon>Polyporales</taxon>
        <taxon>Irpicaceae</taxon>
        <taxon>Irpex</taxon>
    </lineage>
</organism>
<reference evidence="1" key="1">
    <citation type="journal article" date="2021" name="Environ. Microbiol.">
        <title>Gene family expansions and transcriptome signatures uncover fungal adaptations to wood decay.</title>
        <authorList>
            <person name="Hage H."/>
            <person name="Miyauchi S."/>
            <person name="Viragh M."/>
            <person name="Drula E."/>
            <person name="Min B."/>
            <person name="Chaduli D."/>
            <person name="Navarro D."/>
            <person name="Favel A."/>
            <person name="Norest M."/>
            <person name="Lesage-Meessen L."/>
            <person name="Balint B."/>
            <person name="Merenyi Z."/>
            <person name="de Eugenio L."/>
            <person name="Morin E."/>
            <person name="Martinez A.T."/>
            <person name="Baldrian P."/>
            <person name="Stursova M."/>
            <person name="Martinez M.J."/>
            <person name="Novotny C."/>
            <person name="Magnuson J.K."/>
            <person name="Spatafora J.W."/>
            <person name="Maurice S."/>
            <person name="Pangilinan J."/>
            <person name="Andreopoulos W."/>
            <person name="LaButti K."/>
            <person name="Hundley H."/>
            <person name="Na H."/>
            <person name="Kuo A."/>
            <person name="Barry K."/>
            <person name="Lipzen A."/>
            <person name="Henrissat B."/>
            <person name="Riley R."/>
            <person name="Ahrendt S."/>
            <person name="Nagy L.G."/>
            <person name="Grigoriev I.V."/>
            <person name="Martin F."/>
            <person name="Rosso M.N."/>
        </authorList>
    </citation>
    <scope>NUCLEOTIDE SEQUENCE</scope>
    <source>
        <strain evidence="1">CBS 384.51</strain>
    </source>
</reference>
<keyword evidence="2" id="KW-1185">Reference proteome</keyword>